<reference evidence="1" key="1">
    <citation type="submission" date="2025-08" db="UniProtKB">
        <authorList>
            <consortium name="Ensembl"/>
        </authorList>
    </citation>
    <scope>IDENTIFICATION</scope>
</reference>
<evidence type="ECO:0000313" key="1">
    <source>
        <dbReference type="Ensembl" id="ENSXCOP00000025394.1"/>
    </source>
</evidence>
<dbReference type="GeneTree" id="ENSGT01110000270997"/>
<dbReference type="Ensembl" id="ENSXCOT00000025701.1">
    <property type="protein sequence ID" value="ENSXCOP00000025394.1"/>
    <property type="gene ID" value="ENSXCOG00000018966.1"/>
</dbReference>
<evidence type="ECO:0008006" key="3">
    <source>
        <dbReference type="Google" id="ProtNLM"/>
    </source>
</evidence>
<reference evidence="1" key="2">
    <citation type="submission" date="2025-09" db="UniProtKB">
        <authorList>
            <consortium name="Ensembl"/>
        </authorList>
    </citation>
    <scope>IDENTIFICATION</scope>
</reference>
<dbReference type="Proteomes" id="UP000261380">
    <property type="component" value="Unplaced"/>
</dbReference>
<organism evidence="1 2">
    <name type="scientific">Xiphophorus couchianus</name>
    <name type="common">Monterrey platyfish</name>
    <dbReference type="NCBI Taxonomy" id="32473"/>
    <lineage>
        <taxon>Eukaryota</taxon>
        <taxon>Metazoa</taxon>
        <taxon>Chordata</taxon>
        <taxon>Craniata</taxon>
        <taxon>Vertebrata</taxon>
        <taxon>Euteleostomi</taxon>
        <taxon>Actinopterygii</taxon>
        <taxon>Neopterygii</taxon>
        <taxon>Teleostei</taxon>
        <taxon>Neoteleostei</taxon>
        <taxon>Acanthomorphata</taxon>
        <taxon>Ovalentaria</taxon>
        <taxon>Atherinomorphae</taxon>
        <taxon>Cyprinodontiformes</taxon>
        <taxon>Poeciliidae</taxon>
        <taxon>Poeciliinae</taxon>
        <taxon>Xiphophorus</taxon>
    </lineage>
</organism>
<dbReference type="AlphaFoldDB" id="A0A3B5MLW0"/>
<proteinExistence type="predicted"/>
<keyword evidence="2" id="KW-1185">Reference proteome</keyword>
<dbReference type="STRING" id="32473.ENSXCOP00000025394"/>
<dbReference type="Gene3D" id="1.10.10.10">
    <property type="entry name" value="Winged helix-like DNA-binding domain superfamily/Winged helix DNA-binding domain"/>
    <property type="match status" value="1"/>
</dbReference>
<protein>
    <recommendedName>
        <fullName evidence="3">Transposase Tc1-like domain-containing protein</fullName>
    </recommendedName>
</protein>
<accession>A0A3B5MLW0</accession>
<name>A0A3B5MLW0_9TELE</name>
<dbReference type="InterPro" id="IPR036388">
    <property type="entry name" value="WH-like_DNA-bd_sf"/>
</dbReference>
<sequence length="104" mass="12036">VSSKPLPFTTEVHIKDKIVENYKVGWGYKTIFKALWVSWIFVQAIVLKWKDYDTTGLLRVRRASIRKAAKRHMVNLEDLQRSTTQLGKSVNREAIRSAVHKIGL</sequence>
<evidence type="ECO:0000313" key="2">
    <source>
        <dbReference type="Proteomes" id="UP000261380"/>
    </source>
</evidence>